<evidence type="ECO:0000313" key="1">
    <source>
        <dbReference type="EMBL" id="KAI4805120.1"/>
    </source>
</evidence>
<keyword evidence="2" id="KW-1185">Reference proteome</keyword>
<proteinExistence type="predicted"/>
<name>A0ACB9VX49_CHAAC</name>
<dbReference type="EMBL" id="CM043805">
    <property type="protein sequence ID" value="KAI4805120.1"/>
    <property type="molecule type" value="Genomic_DNA"/>
</dbReference>
<gene>
    <name evidence="1" type="ORF">KUCAC02_009750</name>
</gene>
<protein>
    <submittedName>
        <fullName evidence="1">Uncharacterized protein</fullName>
    </submittedName>
</protein>
<organism evidence="1 2">
    <name type="scientific">Chaenocephalus aceratus</name>
    <name type="common">Blackfin icefish</name>
    <name type="synonym">Chaenichthys aceratus</name>
    <dbReference type="NCBI Taxonomy" id="36190"/>
    <lineage>
        <taxon>Eukaryota</taxon>
        <taxon>Metazoa</taxon>
        <taxon>Chordata</taxon>
        <taxon>Craniata</taxon>
        <taxon>Vertebrata</taxon>
        <taxon>Euteleostomi</taxon>
        <taxon>Actinopterygii</taxon>
        <taxon>Neopterygii</taxon>
        <taxon>Teleostei</taxon>
        <taxon>Neoteleostei</taxon>
        <taxon>Acanthomorphata</taxon>
        <taxon>Eupercaria</taxon>
        <taxon>Perciformes</taxon>
        <taxon>Notothenioidei</taxon>
        <taxon>Channichthyidae</taxon>
        <taxon>Chaenocephalus</taxon>
    </lineage>
</organism>
<dbReference type="Proteomes" id="UP001057452">
    <property type="component" value="Chromosome 21"/>
</dbReference>
<comment type="caution">
    <text evidence="1">The sequence shown here is derived from an EMBL/GenBank/DDBJ whole genome shotgun (WGS) entry which is preliminary data.</text>
</comment>
<sequence>MAFHAEGLVAIVIFYLMILFGHGLFVGGFTMTATWVGGGYINGTAEYVYLPGFGLAWAQAPFGYALSLVVGGLFFAKPMRSRGYVTMLDPFQQIYGKRMGGLLFIPALMGKSSGLRPFYLPWVLL</sequence>
<accession>A0ACB9VX49</accession>
<reference evidence="1" key="1">
    <citation type="submission" date="2022-05" db="EMBL/GenBank/DDBJ databases">
        <title>Chromosome-level genome of Chaenocephalus aceratus.</title>
        <authorList>
            <person name="Park H."/>
        </authorList>
    </citation>
    <scope>NUCLEOTIDE SEQUENCE</scope>
    <source>
        <strain evidence="1">KU_202001</strain>
    </source>
</reference>
<evidence type="ECO:0000313" key="2">
    <source>
        <dbReference type="Proteomes" id="UP001057452"/>
    </source>
</evidence>